<feature type="compositionally biased region" description="Acidic residues" evidence="7">
    <location>
        <begin position="217"/>
        <end position="227"/>
    </location>
</feature>
<feature type="compositionally biased region" description="Low complexity" evidence="7">
    <location>
        <begin position="228"/>
        <end position="246"/>
    </location>
</feature>
<dbReference type="SUPFAM" id="SSF47113">
    <property type="entry name" value="Histone-fold"/>
    <property type="match status" value="1"/>
</dbReference>
<sequence length="431" mass="47260">MKASQILSFQATASNALRRPWKTFKDGTLYYGYVKSGSKRHALTTKQGNKHYYKGTRSSGIGHLDSRGRYHVNWDKVRTYVVPTGLNTTDLKALVSPNSPQFKQKISGYVDGFKSPELAFHNAKNFIEYGPGYSTVDLEQEGYVDRIVHPAKLESQKAKELELEIMSQEPPAQETEVTPSTTSPIEVSATPNAESITTDPVPEPETETEPKTTTTDVEAEPETEIAETEPVATTADTVNDATTEAEQTAQDSEQDEAQSHLTLPISKIKRIFKMDPDYVGASASAVYTAGLATELFVQYFSEQASLLAKMEKRKKIQYKDFANSVSGHDSLNFLADTIPRTQAIGELVQQKKVHVKQPVAKSSKEPGIMNSDGGASSAAGKQSILPKGQQTLNFPIANSNKGHEGTQKKSIFDLVTVDDERDADNDVVMTS</sequence>
<dbReference type="eggNOG" id="KOG4756">
    <property type="taxonomic scope" value="Eukaryota"/>
</dbReference>
<dbReference type="GO" id="GO:0003735">
    <property type="term" value="F:structural constituent of ribosome"/>
    <property type="evidence" value="ECO:0007669"/>
    <property type="project" value="InterPro"/>
</dbReference>
<keyword evidence="6" id="KW-0687">Ribonucleoprotein</keyword>
<evidence type="ECO:0000256" key="7">
    <source>
        <dbReference type="SAM" id="MobiDB-lite"/>
    </source>
</evidence>
<dbReference type="InterPro" id="IPR003958">
    <property type="entry name" value="CBFA_NFYB_domain"/>
</dbReference>
<evidence type="ECO:0000256" key="5">
    <source>
        <dbReference type="ARBA" id="ARBA00023128"/>
    </source>
</evidence>
<comment type="caution">
    <text evidence="9">The sequence shown here is derived from an EMBL/GenBank/DDBJ whole genome shotgun (WGS) entry which is preliminary data.</text>
</comment>
<accession>M3JWM0</accession>
<evidence type="ECO:0000256" key="4">
    <source>
        <dbReference type="ARBA" id="ARBA00022980"/>
    </source>
</evidence>
<evidence type="ECO:0000313" key="10">
    <source>
        <dbReference type="Proteomes" id="UP000011777"/>
    </source>
</evidence>
<reference evidence="9 10" key="1">
    <citation type="submission" date="2013-02" db="EMBL/GenBank/DDBJ databases">
        <title>Genome sequence of Candida maltosa Xu316, a potential industrial strain for xylitol and ethanol production.</title>
        <authorList>
            <person name="Yu J."/>
            <person name="Wang Q."/>
            <person name="Geng X."/>
            <person name="Bao W."/>
            <person name="He P."/>
            <person name="Cai J."/>
        </authorList>
    </citation>
    <scope>NUCLEOTIDE SEQUENCE [LARGE SCALE GENOMIC DNA]</scope>
    <source>
        <strain evidence="10">Xu316</strain>
    </source>
</reference>
<evidence type="ECO:0000256" key="3">
    <source>
        <dbReference type="ARBA" id="ARBA00022946"/>
    </source>
</evidence>
<gene>
    <name evidence="9" type="ORF">G210_2929</name>
</gene>
<comment type="subcellular location">
    <subcellularLocation>
        <location evidence="1">Mitochondrion</location>
    </subcellularLocation>
</comment>
<evidence type="ECO:0000256" key="2">
    <source>
        <dbReference type="ARBA" id="ARBA00010152"/>
    </source>
</evidence>
<protein>
    <submittedName>
        <fullName evidence="9">60S ribosomal protein L27, mitochondrial, putative</fullName>
    </submittedName>
</protein>
<dbReference type="GO" id="GO:0046982">
    <property type="term" value="F:protein heterodimerization activity"/>
    <property type="evidence" value="ECO:0007669"/>
    <property type="project" value="InterPro"/>
</dbReference>
<comment type="similarity">
    <text evidence="2">Belongs to the mitochondrion-specific ribosomal protein mL41 family.</text>
</comment>
<dbReference type="GO" id="GO:0005762">
    <property type="term" value="C:mitochondrial large ribosomal subunit"/>
    <property type="evidence" value="ECO:0007669"/>
    <property type="project" value="InterPro"/>
</dbReference>
<name>M3JWM0_CANMX</name>
<keyword evidence="3" id="KW-0809">Transit peptide</keyword>
<keyword evidence="5" id="KW-0496">Mitochondrion</keyword>
<dbReference type="Pfam" id="PF09809">
    <property type="entry name" value="MRP-L27"/>
    <property type="match status" value="1"/>
</dbReference>
<dbReference type="Proteomes" id="UP000011777">
    <property type="component" value="Unassembled WGS sequence"/>
</dbReference>
<organism evidence="9 10">
    <name type="scientific">Candida maltosa (strain Xu316)</name>
    <name type="common">Yeast</name>
    <dbReference type="NCBI Taxonomy" id="1245528"/>
    <lineage>
        <taxon>Eukaryota</taxon>
        <taxon>Fungi</taxon>
        <taxon>Dikarya</taxon>
        <taxon>Ascomycota</taxon>
        <taxon>Saccharomycotina</taxon>
        <taxon>Pichiomycetes</taxon>
        <taxon>Debaryomycetaceae</taxon>
        <taxon>Candida/Lodderomyces clade</taxon>
        <taxon>Candida</taxon>
    </lineage>
</organism>
<dbReference type="PANTHER" id="PTHR21338">
    <property type="entry name" value="MITOCHONDRIAL RIBOSOMAL PROTEIN L41"/>
    <property type="match status" value="1"/>
</dbReference>
<evidence type="ECO:0000259" key="8">
    <source>
        <dbReference type="Pfam" id="PF00808"/>
    </source>
</evidence>
<feature type="non-terminal residue" evidence="9">
    <location>
        <position position="1"/>
    </location>
</feature>
<keyword evidence="10" id="KW-1185">Reference proteome</keyword>
<evidence type="ECO:0000313" key="9">
    <source>
        <dbReference type="EMBL" id="EMG46809.1"/>
    </source>
</evidence>
<dbReference type="Pfam" id="PF00808">
    <property type="entry name" value="CBFD_NFYB_HMF"/>
    <property type="match status" value="1"/>
</dbReference>
<proteinExistence type="inferred from homology"/>
<dbReference type="InterPro" id="IPR009072">
    <property type="entry name" value="Histone-fold"/>
</dbReference>
<dbReference type="GO" id="GO:0006412">
    <property type="term" value="P:translation"/>
    <property type="evidence" value="ECO:0007669"/>
    <property type="project" value="TreeGrafter"/>
</dbReference>
<dbReference type="AlphaFoldDB" id="M3JWM0"/>
<dbReference type="EMBL" id="AOGT01001869">
    <property type="protein sequence ID" value="EMG46809.1"/>
    <property type="molecule type" value="Genomic_DNA"/>
</dbReference>
<evidence type="ECO:0000256" key="1">
    <source>
        <dbReference type="ARBA" id="ARBA00004173"/>
    </source>
</evidence>
<keyword evidence="4 9" id="KW-0689">Ribosomal protein</keyword>
<dbReference type="STRING" id="1245528.M3JWM0"/>
<dbReference type="OrthoDB" id="408933at2759"/>
<feature type="compositionally biased region" description="Polar residues" evidence="7">
    <location>
        <begin position="175"/>
        <end position="196"/>
    </location>
</feature>
<feature type="region of interest" description="Disordered" evidence="7">
    <location>
        <begin position="168"/>
        <end position="258"/>
    </location>
</feature>
<dbReference type="Gene3D" id="1.10.20.10">
    <property type="entry name" value="Histone, subunit A"/>
    <property type="match status" value="1"/>
</dbReference>
<dbReference type="CDD" id="cd22929">
    <property type="entry name" value="HFD_POLE4-like"/>
    <property type="match status" value="1"/>
</dbReference>
<feature type="domain" description="Transcription factor CBF/NF-Y/archaeal histone" evidence="8">
    <location>
        <begin position="262"/>
        <end position="322"/>
    </location>
</feature>
<dbReference type="PANTHER" id="PTHR21338:SF0">
    <property type="entry name" value="LARGE RIBOSOMAL SUBUNIT PROTEIN ML41"/>
    <property type="match status" value="1"/>
</dbReference>
<feature type="region of interest" description="Disordered" evidence="7">
    <location>
        <begin position="358"/>
        <end position="381"/>
    </location>
</feature>
<dbReference type="InterPro" id="IPR019189">
    <property type="entry name" value="Ribosomal_mL41"/>
</dbReference>
<dbReference type="HOGENOM" id="CLU_636147_0_0_1"/>
<evidence type="ECO:0000256" key="6">
    <source>
        <dbReference type="ARBA" id="ARBA00023274"/>
    </source>
</evidence>